<comment type="caution">
    <text evidence="1">The sequence shown here is derived from an EMBL/GenBank/DDBJ whole genome shotgun (WGS) entry which is preliminary data.</text>
</comment>
<dbReference type="EMBL" id="JACHGF010000003">
    <property type="protein sequence ID" value="MBB5284272.1"/>
    <property type="molecule type" value="Genomic_DNA"/>
</dbReference>
<reference evidence="1 2" key="1">
    <citation type="submission" date="2020-08" db="EMBL/GenBank/DDBJ databases">
        <title>Genomic Encyclopedia of Type Strains, Phase IV (KMG-IV): sequencing the most valuable type-strain genomes for metagenomic binning, comparative biology and taxonomic classification.</title>
        <authorList>
            <person name="Goeker M."/>
        </authorList>
    </citation>
    <scope>NUCLEOTIDE SEQUENCE [LARGE SCALE GENOMIC DNA]</scope>
    <source>
        <strain evidence="1 2">DSM 105074</strain>
    </source>
</reference>
<name>A0A840TRT8_9BACT</name>
<dbReference type="RefSeq" id="WP_184174222.1">
    <property type="nucleotide sequence ID" value="NZ_JACHGF010000003.1"/>
</dbReference>
<dbReference type="Proteomes" id="UP000557307">
    <property type="component" value="Unassembled WGS sequence"/>
</dbReference>
<gene>
    <name evidence="1" type="ORF">HNQ92_002415</name>
</gene>
<protein>
    <submittedName>
        <fullName evidence="1">Outer membrane lipopolysaccharide assembly protein LptE/RlpB</fullName>
    </submittedName>
</protein>
<evidence type="ECO:0000313" key="1">
    <source>
        <dbReference type="EMBL" id="MBB5284272.1"/>
    </source>
</evidence>
<evidence type="ECO:0000313" key="2">
    <source>
        <dbReference type="Proteomes" id="UP000557307"/>
    </source>
</evidence>
<dbReference type="PROSITE" id="PS51257">
    <property type="entry name" value="PROKAR_LIPOPROTEIN"/>
    <property type="match status" value="1"/>
</dbReference>
<proteinExistence type="predicted"/>
<dbReference type="AlphaFoldDB" id="A0A840TRT8"/>
<organism evidence="1 2">
    <name type="scientific">Rhabdobacter roseus</name>
    <dbReference type="NCBI Taxonomy" id="1655419"/>
    <lineage>
        <taxon>Bacteria</taxon>
        <taxon>Pseudomonadati</taxon>
        <taxon>Bacteroidota</taxon>
        <taxon>Cytophagia</taxon>
        <taxon>Cytophagales</taxon>
        <taxon>Cytophagaceae</taxon>
        <taxon>Rhabdobacter</taxon>
    </lineage>
</organism>
<sequence>MKNVRFTLLLLWAATALLSSCKKEKDPAPDLATRVASTYVFSELFYDGRTIPAKDTDLKGSVRITRKTETTVDIQLDIRQKSTNDDFMAYDVEGVILTENGSEVFLAYEGEQFAKIKGDAITVTGEDSAGERFAIIAKR</sequence>
<keyword evidence="2" id="KW-1185">Reference proteome</keyword>
<accession>A0A840TRT8</accession>